<dbReference type="GO" id="GO:0016491">
    <property type="term" value="F:oxidoreductase activity"/>
    <property type="evidence" value="ECO:0007669"/>
    <property type="project" value="UniProtKB-KW"/>
</dbReference>
<dbReference type="STRING" id="1748243.Tel_08290"/>
<feature type="transmembrane region" description="Helical" evidence="8">
    <location>
        <begin position="445"/>
        <end position="468"/>
    </location>
</feature>
<evidence type="ECO:0000256" key="3">
    <source>
        <dbReference type="ARBA" id="ARBA00022692"/>
    </source>
</evidence>
<dbReference type="Proteomes" id="UP000055136">
    <property type="component" value="Chromosome"/>
</dbReference>
<evidence type="ECO:0000256" key="7">
    <source>
        <dbReference type="RuleBase" id="RU000320"/>
    </source>
</evidence>
<dbReference type="AlphaFoldDB" id="A0A0S2TDG3"/>
<evidence type="ECO:0000313" key="11">
    <source>
        <dbReference type="Proteomes" id="UP000055136"/>
    </source>
</evidence>
<keyword evidence="5" id="KW-0560">Oxidoreductase</keyword>
<feature type="domain" description="NADH:quinone oxidoreductase/Mrp antiporter transmembrane" evidence="9">
    <location>
        <begin position="114"/>
        <end position="370"/>
    </location>
</feature>
<dbReference type="InterPro" id="IPR001750">
    <property type="entry name" value="ND/Mrp_TM"/>
</dbReference>
<evidence type="ECO:0000313" key="10">
    <source>
        <dbReference type="EMBL" id="ALP53155.1"/>
    </source>
</evidence>
<feature type="transmembrane region" description="Helical" evidence="8">
    <location>
        <begin position="148"/>
        <end position="168"/>
    </location>
</feature>
<dbReference type="PANTHER" id="PTHR42682:SF4">
    <property type="entry name" value="NADH-UBIQUINONE_PLASTOQUINONE"/>
    <property type="match status" value="1"/>
</dbReference>
<feature type="transmembrane region" description="Helical" evidence="8">
    <location>
        <begin position="279"/>
        <end position="301"/>
    </location>
</feature>
<organism evidence="10 11">
    <name type="scientific">Candidatus Tenderia electrophaga</name>
    <dbReference type="NCBI Taxonomy" id="1748243"/>
    <lineage>
        <taxon>Bacteria</taxon>
        <taxon>Pseudomonadati</taxon>
        <taxon>Pseudomonadota</taxon>
        <taxon>Gammaproteobacteria</taxon>
        <taxon>Candidatus Tenderiales</taxon>
        <taxon>Candidatus Tenderiaceae</taxon>
        <taxon>Candidatus Tenderia</taxon>
    </lineage>
</organism>
<feature type="transmembrane region" description="Helical" evidence="8">
    <location>
        <begin position="97"/>
        <end position="114"/>
    </location>
</feature>
<dbReference type="InterPro" id="IPR003918">
    <property type="entry name" value="NADH_UbQ_OxRdtase"/>
</dbReference>
<protein>
    <recommendedName>
        <fullName evidence="9">NADH:quinone oxidoreductase/Mrp antiporter transmembrane domain-containing protein</fullName>
    </recommendedName>
</protein>
<keyword evidence="4 8" id="KW-1133">Transmembrane helix</keyword>
<gene>
    <name evidence="10" type="ORF">Tel_08290</name>
</gene>
<keyword evidence="11" id="KW-1185">Reference proteome</keyword>
<proteinExistence type="predicted"/>
<evidence type="ECO:0000256" key="1">
    <source>
        <dbReference type="ARBA" id="ARBA00004651"/>
    </source>
</evidence>
<accession>A0A0S2TDG3</accession>
<feature type="transmembrane region" description="Helical" evidence="8">
    <location>
        <begin position="188"/>
        <end position="206"/>
    </location>
</feature>
<keyword evidence="2" id="KW-1003">Cell membrane</keyword>
<keyword evidence="6 8" id="KW-0472">Membrane</keyword>
<feature type="transmembrane region" description="Helical" evidence="8">
    <location>
        <begin position="250"/>
        <end position="272"/>
    </location>
</feature>
<evidence type="ECO:0000256" key="4">
    <source>
        <dbReference type="ARBA" id="ARBA00022989"/>
    </source>
</evidence>
<dbReference type="InterPro" id="IPR052175">
    <property type="entry name" value="ComplexI-like_HydComp"/>
</dbReference>
<dbReference type="GO" id="GO:0042773">
    <property type="term" value="P:ATP synthesis coupled electron transport"/>
    <property type="evidence" value="ECO:0007669"/>
    <property type="project" value="InterPro"/>
</dbReference>
<dbReference type="GO" id="GO:0005886">
    <property type="term" value="C:plasma membrane"/>
    <property type="evidence" value="ECO:0007669"/>
    <property type="project" value="UniProtKB-SubCell"/>
</dbReference>
<reference evidence="10" key="1">
    <citation type="submission" date="2015-10" db="EMBL/GenBank/DDBJ databases">
        <title>Description of Candidatus Tenderia electrophaga gen. nov, sp. nov., an Uncultivated Electroautotroph from a Biocathode Enrichment.</title>
        <authorList>
            <person name="Eddie B.J."/>
            <person name="Malanoski A.P."/>
            <person name="Wang Z."/>
            <person name="Hall R.J."/>
            <person name="Oh S.D."/>
            <person name="Heiner C."/>
            <person name="Lin B."/>
            <person name="Strycharz-Glaven S.M."/>
        </authorList>
    </citation>
    <scope>NUCLEOTIDE SEQUENCE [LARGE SCALE GENOMIC DNA]</scope>
    <source>
        <strain evidence="10">NRL1</strain>
    </source>
</reference>
<feature type="transmembrane region" description="Helical" evidence="8">
    <location>
        <begin position="213"/>
        <end position="238"/>
    </location>
</feature>
<feature type="transmembrane region" description="Helical" evidence="8">
    <location>
        <begin position="67"/>
        <end position="85"/>
    </location>
</feature>
<feature type="transmembrane region" description="Helical" evidence="8">
    <location>
        <begin position="543"/>
        <end position="561"/>
    </location>
</feature>
<evidence type="ECO:0000256" key="6">
    <source>
        <dbReference type="ARBA" id="ARBA00023136"/>
    </source>
</evidence>
<evidence type="ECO:0000259" key="9">
    <source>
        <dbReference type="Pfam" id="PF00361"/>
    </source>
</evidence>
<dbReference type="PRINTS" id="PR01437">
    <property type="entry name" value="NUOXDRDTASE4"/>
</dbReference>
<comment type="subcellular location">
    <subcellularLocation>
        <location evidence="1">Cell membrane</location>
        <topology evidence="1">Multi-pass membrane protein</topology>
    </subcellularLocation>
    <subcellularLocation>
        <location evidence="7">Membrane</location>
        <topology evidence="7">Multi-pass membrane protein</topology>
    </subcellularLocation>
</comment>
<evidence type="ECO:0000256" key="5">
    <source>
        <dbReference type="ARBA" id="ARBA00023002"/>
    </source>
</evidence>
<name>A0A0S2TDG3_9GAMM</name>
<dbReference type="EMBL" id="CP013099">
    <property type="protein sequence ID" value="ALP53155.1"/>
    <property type="molecule type" value="Genomic_DNA"/>
</dbReference>
<feature type="transmembrane region" description="Helical" evidence="8">
    <location>
        <begin position="313"/>
        <end position="333"/>
    </location>
</feature>
<dbReference type="PANTHER" id="PTHR42682">
    <property type="entry name" value="HYDROGENASE-4 COMPONENT F"/>
    <property type="match status" value="1"/>
</dbReference>
<keyword evidence="3 7" id="KW-0812">Transmembrane</keyword>
<feature type="transmembrane region" description="Helical" evidence="8">
    <location>
        <begin position="418"/>
        <end position="439"/>
    </location>
</feature>
<evidence type="ECO:0000256" key="8">
    <source>
        <dbReference type="SAM" id="Phobius"/>
    </source>
</evidence>
<feature type="transmembrane region" description="Helical" evidence="8">
    <location>
        <begin position="378"/>
        <end position="397"/>
    </location>
</feature>
<feature type="transmembrane region" description="Helical" evidence="8">
    <location>
        <begin position="345"/>
        <end position="366"/>
    </location>
</feature>
<dbReference type="KEGG" id="tee:Tel_08290"/>
<dbReference type="GO" id="GO:0008137">
    <property type="term" value="F:NADH dehydrogenase (ubiquinone) activity"/>
    <property type="evidence" value="ECO:0007669"/>
    <property type="project" value="InterPro"/>
</dbReference>
<feature type="transmembrane region" description="Helical" evidence="8">
    <location>
        <begin position="120"/>
        <end position="136"/>
    </location>
</feature>
<evidence type="ECO:0000256" key="2">
    <source>
        <dbReference type="ARBA" id="ARBA00022475"/>
    </source>
</evidence>
<sequence length="562" mass="60189">MSAALLFVTPLFPLLLAVAGLRWPALSRWNAVGLAPAVAVLVAVEIDSSASYTWWLLGSELGLDRTAFVFLCFTVVLWLTAALLANGEIDAARRSRFSLVFLMTMSGNLGVILAQDAVTFYLFFALMSFASYGLVVQRGDAASRRAGLIYLVGIMIGEVALFVALVMLDSAADGIGFDGLNNIQVPAAVMLLLLLGFGIKSGMLLLHVWMPLAYAAAPSAAAVVLAGAMVKVGLLGWLRFLPLGWDITAVWGQIFLVAGFVAAFYGVVIGLLQRNPKVILAYSSVSQMGLMTALIGVGLLAPQHWPSLLTVTLIYAAHHALVKGALFVGLGTLAANTGLWQRRALLLSFVIVALAMAGAPALSGAVAKLAYKSATKEVLDLGLLLSLSAVATGLLMARLLDCLRYLPRSDRPLSQGPWYLLFALLLLWPALWPTARIYLIDTLTAAHLVAALWPVLAAAAGYGLFMLLRRFVFHGLDIGVPPGDVLMIYAAVVRALGRTTDSVVQYVAQSATAISIAWQQTALQMRQWLRVGEFEALLLRWEVAWSLFLGLMVLLVLAALVV</sequence>
<dbReference type="Pfam" id="PF00361">
    <property type="entry name" value="Proton_antipo_M"/>
    <property type="match status" value="1"/>
</dbReference>